<evidence type="ECO:0000256" key="1">
    <source>
        <dbReference type="ARBA" id="ARBA00004123"/>
    </source>
</evidence>
<evidence type="ECO:0000256" key="4">
    <source>
        <dbReference type="ARBA" id="ARBA00022771"/>
    </source>
</evidence>
<dbReference type="SUPFAM" id="SSF57667">
    <property type="entry name" value="beta-beta-alpha zinc fingers"/>
    <property type="match status" value="4"/>
</dbReference>
<feature type="compositionally biased region" description="Polar residues" evidence="10">
    <location>
        <begin position="617"/>
        <end position="628"/>
    </location>
</feature>
<dbReference type="GO" id="GO:0000981">
    <property type="term" value="F:DNA-binding transcription factor activity, RNA polymerase II-specific"/>
    <property type="evidence" value="ECO:0007669"/>
    <property type="project" value="TreeGrafter"/>
</dbReference>
<protein>
    <recommendedName>
        <fullName evidence="11">C2H2-type domain-containing protein</fullName>
    </recommendedName>
</protein>
<evidence type="ECO:0000256" key="6">
    <source>
        <dbReference type="ARBA" id="ARBA00023015"/>
    </source>
</evidence>
<reference evidence="12" key="1">
    <citation type="journal article" date="2023" name="G3 (Bethesda)">
        <title>A reference genome for the long-term kleptoplast-retaining sea slug Elysia crispata morphotype clarki.</title>
        <authorList>
            <person name="Eastman K.E."/>
            <person name="Pendleton A.L."/>
            <person name="Shaikh M.A."/>
            <person name="Suttiyut T."/>
            <person name="Ogas R."/>
            <person name="Tomko P."/>
            <person name="Gavelis G."/>
            <person name="Widhalm J.R."/>
            <person name="Wisecaver J.H."/>
        </authorList>
    </citation>
    <scope>NUCLEOTIDE SEQUENCE</scope>
    <source>
        <strain evidence="12">ECLA1</strain>
    </source>
</reference>
<feature type="compositionally biased region" description="Basic and acidic residues" evidence="10">
    <location>
        <begin position="563"/>
        <end position="576"/>
    </location>
</feature>
<dbReference type="PROSITE" id="PS50157">
    <property type="entry name" value="ZINC_FINGER_C2H2_2"/>
    <property type="match status" value="12"/>
</dbReference>
<name>A0AAE1AEB5_9GAST</name>
<gene>
    <name evidence="12" type="ORF">RRG08_023915</name>
</gene>
<feature type="compositionally biased region" description="Basic and acidic residues" evidence="10">
    <location>
        <begin position="402"/>
        <end position="418"/>
    </location>
</feature>
<dbReference type="GO" id="GO:0043565">
    <property type="term" value="F:sequence-specific DNA binding"/>
    <property type="evidence" value="ECO:0007669"/>
    <property type="project" value="TreeGrafter"/>
</dbReference>
<dbReference type="Gene3D" id="3.30.160.60">
    <property type="entry name" value="Classic Zinc Finger"/>
    <property type="match status" value="11"/>
</dbReference>
<dbReference type="EMBL" id="JAWDGP010002092">
    <property type="protein sequence ID" value="KAK3785661.1"/>
    <property type="molecule type" value="Genomic_DNA"/>
</dbReference>
<feature type="compositionally biased region" description="Basic and acidic residues" evidence="10">
    <location>
        <begin position="304"/>
        <end position="317"/>
    </location>
</feature>
<dbReference type="PROSITE" id="PS00028">
    <property type="entry name" value="ZINC_FINGER_C2H2_1"/>
    <property type="match status" value="11"/>
</dbReference>
<evidence type="ECO:0000313" key="13">
    <source>
        <dbReference type="Proteomes" id="UP001283361"/>
    </source>
</evidence>
<dbReference type="FunFam" id="3.30.160.60:FF:000096">
    <property type="entry name" value="Zinc finger and BTB domain-containing protein 18 isoform 1"/>
    <property type="match status" value="1"/>
</dbReference>
<sequence>MTEVKCDPKRNTASKIGSCFVVPGVIEVNHSIFYLLIRFTMSLDLDEELLKIWPEFCTFALETLRSRVYDYEDSSSVDENSLFLNLMHNERLEMYEECGFGSKLTDKLDEVVKKTEQFCLQNFVNLYESFKQQTLLKHMSTCTINIKRFDEFLNIAGQTSKGKKNQASTGKSTAARTGSTSKISLRAEQELGRGKRKSASKTDSNKEQEFGRRKDESTPRADSETEQELPSSDPQELGRGKRKKIVKVKFEFSEDSPFRSRTKEAAVPPKALSTSKRDGHSETQRKTKEPVKTTTGRAMTNAKGKTERDSLSKDFVQEKSQINSAKTGNTGSEDVATSKGPASSNVGSFSMRKNLSSEEVVDLDMSVDLETQVTRETDSDHAACTSVIDVKTEGGMHRISAENCCGKDDKSELDKDGSLKPAGDGCCGEEESAPNPEAYGQKKPNGEVKVKKGRGPQKSPKKLPWKKVPMVCSKCKTRFAAYSTLRRHWARVHAPDRKFNFSNPPKLLLCTICEEKFSFPHQYLKHYRAHGVNVDSDKKNSVPDAKPDLETVDNEGGMTKSAANDHEHVNGTKDENQTEEAQESGAEQEGLGKVALAKEGETINNSVQEKTEELSASDASNRKVSVTVKSRKGRGPQKTPKKFPWSLVPIVCSMCKTRYSTYSTLRRHWTKMHSSNKEFDRLNPPKLMLCTVCDETFSWPRQFLKHYREHAAGQELALDRFRPVKFIGERTDFPCDKLVPITCSVCKKTINGEGVIYSHWKKEHRVEENQKPPPLFYCDKCEQTFDAPRKFKLHYRIHTGAKPHECEICQKTFRTFSDLTAHMLCHNQSKEFKCEICGKCFIAQKILNRHMKGHLFPCVCDICGKSYPSKYSLSLHKKIHTGEKPHKCEFCGVAFIQAGSLKLHRRLHLGDKPHVCETCGMRFNSMSHLRTHKRVHTGEKPYKCDKCNYAAASSSRLKDHATVHKDEKPHVCKVPGCGRRYKRLSHLIFHHSKHAGIKPYVCKTCGMAFKLSSALSLHKRQDACALRKEEQIKSEWTEDQPKEDIIDYNLLVSRREDATDKPEEIKEEHQTVYIYHDVREDPQEVGDASQQIIGLDGASHAELTLEGQENFEQQIVIQIVRRVGEDSAFVTTNVISASSNDGCFVTK</sequence>
<dbReference type="SMART" id="SM00355">
    <property type="entry name" value="ZnF_C2H2"/>
    <property type="match status" value="14"/>
</dbReference>
<feature type="compositionally biased region" description="Basic and acidic residues" evidence="10">
    <location>
        <begin position="275"/>
        <end position="291"/>
    </location>
</feature>
<keyword evidence="2" id="KW-0479">Metal-binding</keyword>
<keyword evidence="13" id="KW-1185">Reference proteome</keyword>
<dbReference type="AlphaFoldDB" id="A0AAE1AEB5"/>
<feature type="compositionally biased region" description="Basic and acidic residues" evidence="10">
    <location>
        <begin position="254"/>
        <end position="264"/>
    </location>
</feature>
<feature type="compositionally biased region" description="Polar residues" evidence="10">
    <location>
        <begin position="160"/>
        <end position="183"/>
    </location>
</feature>
<feature type="domain" description="C2H2-type" evidence="11">
    <location>
        <begin position="1000"/>
        <end position="1020"/>
    </location>
</feature>
<organism evidence="12 13">
    <name type="scientific">Elysia crispata</name>
    <name type="common">lettuce slug</name>
    <dbReference type="NCBI Taxonomy" id="231223"/>
    <lineage>
        <taxon>Eukaryota</taxon>
        <taxon>Metazoa</taxon>
        <taxon>Spiralia</taxon>
        <taxon>Lophotrochozoa</taxon>
        <taxon>Mollusca</taxon>
        <taxon>Gastropoda</taxon>
        <taxon>Heterobranchia</taxon>
        <taxon>Euthyneura</taxon>
        <taxon>Panpulmonata</taxon>
        <taxon>Sacoglossa</taxon>
        <taxon>Placobranchoidea</taxon>
        <taxon>Plakobranchidae</taxon>
        <taxon>Elysia</taxon>
    </lineage>
</organism>
<feature type="domain" description="C2H2-type" evidence="11">
    <location>
        <begin position="688"/>
        <end position="715"/>
    </location>
</feature>
<feature type="region of interest" description="Disordered" evidence="10">
    <location>
        <begin position="534"/>
        <end position="640"/>
    </location>
</feature>
<feature type="domain" description="C2H2-type" evidence="11">
    <location>
        <begin position="886"/>
        <end position="913"/>
    </location>
</feature>
<feature type="region of interest" description="Disordered" evidence="10">
    <location>
        <begin position="402"/>
        <end position="464"/>
    </location>
</feature>
<dbReference type="Proteomes" id="UP001283361">
    <property type="component" value="Unassembled WGS sequence"/>
</dbReference>
<evidence type="ECO:0000259" key="11">
    <source>
        <dbReference type="PROSITE" id="PS50157"/>
    </source>
</evidence>
<evidence type="ECO:0000256" key="9">
    <source>
        <dbReference type="PROSITE-ProRule" id="PRU00042"/>
    </source>
</evidence>
<evidence type="ECO:0000256" key="3">
    <source>
        <dbReference type="ARBA" id="ARBA00022737"/>
    </source>
</evidence>
<feature type="compositionally biased region" description="Basic residues" evidence="10">
    <location>
        <begin position="451"/>
        <end position="464"/>
    </location>
</feature>
<feature type="domain" description="C2H2-type" evidence="11">
    <location>
        <begin position="832"/>
        <end position="854"/>
    </location>
</feature>
<feature type="compositionally biased region" description="Polar residues" evidence="10">
    <location>
        <begin position="340"/>
        <end position="354"/>
    </location>
</feature>
<keyword evidence="8" id="KW-0539">Nucleus</keyword>
<dbReference type="FunFam" id="3.30.160.60:FF:000688">
    <property type="entry name" value="zinc finger protein 197 isoform X1"/>
    <property type="match status" value="2"/>
</dbReference>
<feature type="compositionally biased region" description="Basic and acidic residues" evidence="10">
    <location>
        <begin position="203"/>
        <end position="223"/>
    </location>
</feature>
<feature type="domain" description="C2H2-type" evidence="11">
    <location>
        <begin position="650"/>
        <end position="678"/>
    </location>
</feature>
<feature type="domain" description="C2H2-type" evidence="11">
    <location>
        <begin position="804"/>
        <end position="831"/>
    </location>
</feature>
<evidence type="ECO:0000256" key="7">
    <source>
        <dbReference type="ARBA" id="ARBA00023163"/>
    </source>
</evidence>
<feature type="compositionally biased region" description="Basic residues" evidence="10">
    <location>
        <begin position="629"/>
        <end position="640"/>
    </location>
</feature>
<evidence type="ECO:0000256" key="5">
    <source>
        <dbReference type="ARBA" id="ARBA00022833"/>
    </source>
</evidence>
<dbReference type="FunFam" id="3.30.160.60:FF:000604">
    <property type="entry name" value="Histone H4 transcription factor-like Protein"/>
    <property type="match status" value="1"/>
</dbReference>
<dbReference type="PANTHER" id="PTHR24408">
    <property type="entry name" value="ZINC FINGER PROTEIN"/>
    <property type="match status" value="1"/>
</dbReference>
<keyword evidence="5" id="KW-0862">Zinc</keyword>
<feature type="domain" description="C2H2-type" evidence="11">
    <location>
        <begin position="470"/>
        <end position="498"/>
    </location>
</feature>
<feature type="compositionally biased region" description="Polar residues" evidence="10">
    <location>
        <begin position="318"/>
        <end position="332"/>
    </location>
</feature>
<feature type="region of interest" description="Disordered" evidence="10">
    <location>
        <begin position="160"/>
        <end position="242"/>
    </location>
</feature>
<dbReference type="GO" id="GO:0005634">
    <property type="term" value="C:nucleus"/>
    <property type="evidence" value="ECO:0007669"/>
    <property type="project" value="UniProtKB-SubCell"/>
</dbReference>
<keyword evidence="7" id="KW-0804">Transcription</keyword>
<dbReference type="GO" id="GO:0008270">
    <property type="term" value="F:zinc ion binding"/>
    <property type="evidence" value="ECO:0007669"/>
    <property type="project" value="UniProtKB-KW"/>
</dbReference>
<comment type="subcellular location">
    <subcellularLocation>
        <location evidence="1">Nucleus</location>
    </subcellularLocation>
</comment>
<feature type="domain" description="C2H2-type" evidence="11">
    <location>
        <begin position="942"/>
        <end position="969"/>
    </location>
</feature>
<dbReference type="Pfam" id="PF00096">
    <property type="entry name" value="zf-C2H2"/>
    <property type="match status" value="5"/>
</dbReference>
<feature type="region of interest" description="Disordered" evidence="10">
    <location>
        <begin position="254"/>
        <end position="364"/>
    </location>
</feature>
<feature type="domain" description="C2H2-type" evidence="11">
    <location>
        <begin position="856"/>
        <end position="885"/>
    </location>
</feature>
<feature type="domain" description="C2H2-type" evidence="11">
    <location>
        <begin position="970"/>
        <end position="999"/>
    </location>
</feature>
<evidence type="ECO:0000256" key="10">
    <source>
        <dbReference type="SAM" id="MobiDB-lite"/>
    </source>
</evidence>
<dbReference type="InterPro" id="IPR013087">
    <property type="entry name" value="Znf_C2H2_type"/>
</dbReference>
<feature type="domain" description="C2H2-type" evidence="11">
    <location>
        <begin position="776"/>
        <end position="803"/>
    </location>
</feature>
<evidence type="ECO:0000256" key="8">
    <source>
        <dbReference type="ARBA" id="ARBA00023242"/>
    </source>
</evidence>
<comment type="caution">
    <text evidence="12">The sequence shown here is derived from an EMBL/GenBank/DDBJ whole genome shotgun (WGS) entry which is preliminary data.</text>
</comment>
<accession>A0AAE1AEB5</accession>
<proteinExistence type="predicted"/>
<evidence type="ECO:0000256" key="2">
    <source>
        <dbReference type="ARBA" id="ARBA00022723"/>
    </source>
</evidence>
<keyword evidence="3" id="KW-0677">Repeat</keyword>
<dbReference type="PANTHER" id="PTHR24408:SF58">
    <property type="entry name" value="TRANSCRIPTION FACTOR (TFIIIA), PUTATIVE (AFU_ORTHOLOGUE AFUA_1G05150)-RELATED"/>
    <property type="match status" value="1"/>
</dbReference>
<evidence type="ECO:0000313" key="12">
    <source>
        <dbReference type="EMBL" id="KAK3785661.1"/>
    </source>
</evidence>
<feature type="domain" description="C2H2-type" evidence="11">
    <location>
        <begin position="914"/>
        <end position="941"/>
    </location>
</feature>
<feature type="compositionally biased region" description="Basic and acidic residues" evidence="10">
    <location>
        <begin position="535"/>
        <end position="549"/>
    </location>
</feature>
<keyword evidence="4 9" id="KW-0863">Zinc-finger</keyword>
<dbReference type="InterPro" id="IPR036236">
    <property type="entry name" value="Znf_C2H2_sf"/>
</dbReference>
<keyword evidence="6" id="KW-0805">Transcription regulation</keyword>
<dbReference type="FunFam" id="3.30.160.60:FF:000512">
    <property type="entry name" value="zinc finger protein 197 isoform X1"/>
    <property type="match status" value="1"/>
</dbReference>